<keyword evidence="2" id="KW-1185">Reference proteome</keyword>
<organism evidence="1 2">
    <name type="scientific">Trichinella nelsoni</name>
    <dbReference type="NCBI Taxonomy" id="6336"/>
    <lineage>
        <taxon>Eukaryota</taxon>
        <taxon>Metazoa</taxon>
        <taxon>Ecdysozoa</taxon>
        <taxon>Nematoda</taxon>
        <taxon>Enoplea</taxon>
        <taxon>Dorylaimia</taxon>
        <taxon>Trichinellida</taxon>
        <taxon>Trichinellidae</taxon>
        <taxon>Trichinella</taxon>
    </lineage>
</organism>
<evidence type="ECO:0000313" key="1">
    <source>
        <dbReference type="EMBL" id="KRX11912.1"/>
    </source>
</evidence>
<protein>
    <submittedName>
        <fullName evidence="1">Uncharacterized protein</fullName>
    </submittedName>
</protein>
<sequence length="59" mass="6622">LMAECRSVRHVPTLPHDTTRLDAVSDTSRLDAVSDTSRGVLEDVDFSDTARHFNRYAMS</sequence>
<dbReference type="AlphaFoldDB" id="A0A0V0RCG0"/>
<name>A0A0V0RCG0_9BILA</name>
<gene>
    <name evidence="1" type="ORF">T07_3262</name>
</gene>
<feature type="non-terminal residue" evidence="1">
    <location>
        <position position="59"/>
    </location>
</feature>
<reference evidence="1 2" key="1">
    <citation type="submission" date="2015-01" db="EMBL/GenBank/DDBJ databases">
        <title>Evolution of Trichinella species and genotypes.</title>
        <authorList>
            <person name="Korhonen P.K."/>
            <person name="Edoardo P."/>
            <person name="Giuseppe L.R."/>
            <person name="Gasser R.B."/>
        </authorList>
    </citation>
    <scope>NUCLEOTIDE SEQUENCE [LARGE SCALE GENOMIC DNA]</scope>
    <source>
        <strain evidence="1">ISS37</strain>
    </source>
</reference>
<comment type="caution">
    <text evidence="1">The sequence shown here is derived from an EMBL/GenBank/DDBJ whole genome shotgun (WGS) entry which is preliminary data.</text>
</comment>
<evidence type="ECO:0000313" key="2">
    <source>
        <dbReference type="Proteomes" id="UP000054630"/>
    </source>
</evidence>
<feature type="non-terminal residue" evidence="1">
    <location>
        <position position="1"/>
    </location>
</feature>
<dbReference type="EMBL" id="JYDL01001125">
    <property type="protein sequence ID" value="KRX11912.1"/>
    <property type="molecule type" value="Genomic_DNA"/>
</dbReference>
<dbReference type="Proteomes" id="UP000054630">
    <property type="component" value="Unassembled WGS sequence"/>
</dbReference>
<accession>A0A0V0RCG0</accession>
<proteinExistence type="predicted"/>